<sequence>MMRFAAIAALSLGAAMAVAQPHGTPAGQNITLGEARALAHVALSRGDADLALKLGRSLLQANAKDANALAIVAAAEAQLGNHRASRVAAGRAYRASDTSKARLKAAQFAARAAMLDNRPTLTQIWLRRAATNTTNEHDMKRIGADYARVRRMNPFSFRIGGSVTPSDNVNSGSDSALQLIDGVPIIGSLSGSAQALSGTIATTDVALGYRISQSKTAATQIGARLYVKRVSLSSEAKAAAPGLSGSDLGSTYADLSIDRHFRWGKAGNTASVGVAVGRTWSGSEENYDFAVVRGSRSIKLGARTRLRFNASLEERNSAFRDSQDQTLTTFGAQISHKLERGDSVALSFSLSDVDADHINMRQQSSSLRASYHFGKSVGPAQISASLTFGQSQFDDFRVGWISVPGGRQDMSAYGDITLFFEDYDYAGFAPSVRLRAGQRQSNVSRYEGDEISIGFEIKSRF</sequence>
<evidence type="ECO:0000313" key="3">
    <source>
        <dbReference type="Proteomes" id="UP000199754"/>
    </source>
</evidence>
<feature type="signal peptide" evidence="1">
    <location>
        <begin position="1"/>
        <end position="19"/>
    </location>
</feature>
<keyword evidence="3" id="KW-1185">Reference proteome</keyword>
<name>A0A221JYE2_9RHOB</name>
<proteinExistence type="predicted"/>
<protein>
    <recommendedName>
        <fullName evidence="4">DUF560 domain-containing protein</fullName>
    </recommendedName>
</protein>
<evidence type="ECO:0000256" key="1">
    <source>
        <dbReference type="SAM" id="SignalP"/>
    </source>
</evidence>
<dbReference type="Proteomes" id="UP000199754">
    <property type="component" value="Chromosome"/>
</dbReference>
<dbReference type="AlphaFoldDB" id="A0A221JYE2"/>
<keyword evidence="1" id="KW-0732">Signal</keyword>
<accession>A0A221JYE2</accession>
<dbReference type="RefSeq" id="WP_089419631.1">
    <property type="nucleotide sequence ID" value="NZ_CP022415.1"/>
</dbReference>
<gene>
    <name evidence="2" type="ORF">SULPSESMR1_00776</name>
</gene>
<evidence type="ECO:0000313" key="2">
    <source>
        <dbReference type="EMBL" id="ASM71607.1"/>
    </source>
</evidence>
<evidence type="ECO:0008006" key="4">
    <source>
        <dbReference type="Google" id="ProtNLM"/>
    </source>
</evidence>
<dbReference type="SUPFAM" id="SSF56935">
    <property type="entry name" value="Porins"/>
    <property type="match status" value="1"/>
</dbReference>
<dbReference type="EMBL" id="CP022415">
    <property type="protein sequence ID" value="ASM71607.1"/>
    <property type="molecule type" value="Genomic_DNA"/>
</dbReference>
<organism evidence="2 3">
    <name type="scientific">Pseudosulfitobacter pseudonitzschiae</name>
    <dbReference type="NCBI Taxonomy" id="1402135"/>
    <lineage>
        <taxon>Bacteria</taxon>
        <taxon>Pseudomonadati</taxon>
        <taxon>Pseudomonadota</taxon>
        <taxon>Alphaproteobacteria</taxon>
        <taxon>Rhodobacterales</taxon>
        <taxon>Roseobacteraceae</taxon>
        <taxon>Pseudosulfitobacter</taxon>
    </lineage>
</organism>
<dbReference type="KEGG" id="spse:SULPSESMR1_00776"/>
<feature type="chain" id="PRO_5012307451" description="DUF560 domain-containing protein" evidence="1">
    <location>
        <begin position="20"/>
        <end position="461"/>
    </location>
</feature>
<dbReference type="OrthoDB" id="7684399at2"/>
<reference evidence="2 3" key="1">
    <citation type="submission" date="2017-07" db="EMBL/GenBank/DDBJ databases">
        <title>Genome Sequence of Sulfitobacter pseudonitzschiae Strain SMR1 Isolated from a culture of the Diatom Skeletonema marinoi.</title>
        <authorList>
            <person name="Topel M."/>
            <person name="Pinder M.I.M."/>
            <person name="Johansson O.N."/>
            <person name="Kourtchenko O."/>
            <person name="Godhe A."/>
            <person name="Clarke A.K."/>
        </authorList>
    </citation>
    <scope>NUCLEOTIDE SEQUENCE [LARGE SCALE GENOMIC DNA]</scope>
    <source>
        <strain evidence="2 3">SMR1</strain>
    </source>
</reference>